<evidence type="ECO:0000256" key="4">
    <source>
        <dbReference type="ARBA" id="ARBA00022989"/>
    </source>
</evidence>
<comment type="caution">
    <text evidence="7">The sequence shown here is derived from an EMBL/GenBank/DDBJ whole genome shotgun (WGS) entry which is preliminary data.</text>
</comment>
<feature type="transmembrane region" description="Helical" evidence="6">
    <location>
        <begin position="322"/>
        <end position="341"/>
    </location>
</feature>
<feature type="transmembrane region" description="Helical" evidence="6">
    <location>
        <begin position="235"/>
        <end position="258"/>
    </location>
</feature>
<feature type="transmembrane region" description="Helical" evidence="6">
    <location>
        <begin position="353"/>
        <end position="372"/>
    </location>
</feature>
<dbReference type="GO" id="GO:1990961">
    <property type="term" value="P:xenobiotic detoxification by transmembrane export across the plasma membrane"/>
    <property type="evidence" value="ECO:0007669"/>
    <property type="project" value="InterPro"/>
</dbReference>
<reference evidence="7" key="1">
    <citation type="submission" date="2024-03" db="EMBL/GenBank/DDBJ databases">
        <title>WGS assembly of Saponaria officinalis var. Norfolk2.</title>
        <authorList>
            <person name="Jenkins J."/>
            <person name="Shu S."/>
            <person name="Grimwood J."/>
            <person name="Barry K."/>
            <person name="Goodstein D."/>
            <person name="Schmutz J."/>
            <person name="Leebens-Mack J."/>
            <person name="Osbourn A."/>
        </authorList>
    </citation>
    <scope>NUCLEOTIDE SEQUENCE [LARGE SCALE GENOMIC DNA]</scope>
    <source>
        <strain evidence="7">JIC</strain>
    </source>
</reference>
<evidence type="ECO:0000256" key="5">
    <source>
        <dbReference type="ARBA" id="ARBA00023136"/>
    </source>
</evidence>
<dbReference type="InterPro" id="IPR002528">
    <property type="entry name" value="MATE_fam"/>
</dbReference>
<evidence type="ECO:0000313" key="7">
    <source>
        <dbReference type="EMBL" id="KAK9688882.1"/>
    </source>
</evidence>
<keyword evidence="5 6" id="KW-0472">Membrane</keyword>
<accession>A0AAW1IHM2</accession>
<organism evidence="7 8">
    <name type="scientific">Saponaria officinalis</name>
    <name type="common">Common soapwort</name>
    <name type="synonym">Lychnis saponaria</name>
    <dbReference type="NCBI Taxonomy" id="3572"/>
    <lineage>
        <taxon>Eukaryota</taxon>
        <taxon>Viridiplantae</taxon>
        <taxon>Streptophyta</taxon>
        <taxon>Embryophyta</taxon>
        <taxon>Tracheophyta</taxon>
        <taxon>Spermatophyta</taxon>
        <taxon>Magnoliopsida</taxon>
        <taxon>eudicotyledons</taxon>
        <taxon>Gunneridae</taxon>
        <taxon>Pentapetalae</taxon>
        <taxon>Caryophyllales</taxon>
        <taxon>Caryophyllaceae</taxon>
        <taxon>Caryophylleae</taxon>
        <taxon>Saponaria</taxon>
    </lineage>
</organism>
<sequence>MAKEGWLSRIVDVVEAKRQVMFALPMVLTNVSNYMFPLVSVMFVGHIGELELAASTLANSWAGVTGFAFMTGLSVALETLCGQAYGAKNYKMLGIYLQTSCIISTLFSIIISIMWWYTQPILVILLHQNPNVSKQASIYMRHLIPGIFAFGIFQNIMRFLQTQSLVWPLVVCSTLPLLFHVGLVYFLVRFTSLGFRGAPLAISISLWVSVLMILVYVICARTLRKTWTGLSKESFGYVLVNLKLALASAAMICLEYWAFEFLILVAGLLPNSETSTSVVAMCIGTQSIAYNITYGLSAATSTRVSNELGAMRPDVAKHAMKVTMKLSIALTTIMLLALGIWHKNWAHLFSDNINIINSFASITPFICISISLDSIQGVLSGVSRGSGWQNLTTFINLSSYIGICIPVACLLAFKLQFHAKGLWVGLICGIGSQTMALFLVTYFKKWSALDLPNYDDTQNHGSTELEQVRFLHIEEEDAQTIEKLPLI</sequence>
<comment type="subcellular location">
    <subcellularLocation>
        <location evidence="1">Membrane</location>
        <topology evidence="1">Multi-pass membrane protein</topology>
    </subcellularLocation>
</comment>
<keyword evidence="3 6" id="KW-0812">Transmembrane</keyword>
<dbReference type="AlphaFoldDB" id="A0AAW1IHM2"/>
<dbReference type="CDD" id="cd13132">
    <property type="entry name" value="MATE_eukaryotic"/>
    <property type="match status" value="1"/>
</dbReference>
<feature type="transmembrane region" description="Helical" evidence="6">
    <location>
        <begin position="93"/>
        <end position="116"/>
    </location>
</feature>
<comment type="similarity">
    <text evidence="2 6">Belongs to the multi antimicrobial extrusion (MATE) (TC 2.A.66.1) family.</text>
</comment>
<feature type="transmembrane region" description="Helical" evidence="6">
    <location>
        <begin position="60"/>
        <end position="81"/>
    </location>
</feature>
<evidence type="ECO:0000256" key="6">
    <source>
        <dbReference type="RuleBase" id="RU004914"/>
    </source>
</evidence>
<feature type="transmembrane region" description="Helical" evidence="6">
    <location>
        <begin position="393"/>
        <end position="415"/>
    </location>
</feature>
<evidence type="ECO:0000313" key="8">
    <source>
        <dbReference type="Proteomes" id="UP001443914"/>
    </source>
</evidence>
<protein>
    <recommendedName>
        <fullName evidence="6">Protein DETOXIFICATION</fullName>
    </recommendedName>
    <alternativeName>
        <fullName evidence="6">Multidrug and toxic compound extrusion protein</fullName>
    </alternativeName>
</protein>
<dbReference type="GO" id="GO:0042910">
    <property type="term" value="F:xenobiotic transmembrane transporter activity"/>
    <property type="evidence" value="ECO:0007669"/>
    <property type="project" value="InterPro"/>
</dbReference>
<dbReference type="Proteomes" id="UP001443914">
    <property type="component" value="Unassembled WGS sequence"/>
</dbReference>
<dbReference type="EMBL" id="JBDFQZ010000009">
    <property type="protein sequence ID" value="KAK9688882.1"/>
    <property type="molecule type" value="Genomic_DNA"/>
</dbReference>
<dbReference type="NCBIfam" id="TIGR00797">
    <property type="entry name" value="matE"/>
    <property type="match status" value="1"/>
</dbReference>
<name>A0AAW1IHM2_SAPOF</name>
<feature type="transmembrane region" description="Helical" evidence="6">
    <location>
        <begin position="421"/>
        <end position="443"/>
    </location>
</feature>
<feature type="transmembrane region" description="Helical" evidence="6">
    <location>
        <begin position="200"/>
        <end position="223"/>
    </location>
</feature>
<keyword evidence="4 6" id="KW-1133">Transmembrane helix</keyword>
<evidence type="ECO:0000256" key="3">
    <source>
        <dbReference type="ARBA" id="ARBA00022692"/>
    </source>
</evidence>
<evidence type="ECO:0000256" key="1">
    <source>
        <dbReference type="ARBA" id="ARBA00004141"/>
    </source>
</evidence>
<gene>
    <name evidence="7" type="ORF">RND81_09G018300</name>
</gene>
<feature type="transmembrane region" description="Helical" evidence="6">
    <location>
        <begin position="165"/>
        <end position="188"/>
    </location>
</feature>
<evidence type="ECO:0000256" key="2">
    <source>
        <dbReference type="ARBA" id="ARBA00010199"/>
    </source>
</evidence>
<feature type="transmembrane region" description="Helical" evidence="6">
    <location>
        <begin position="21"/>
        <end position="48"/>
    </location>
</feature>
<feature type="transmembrane region" description="Helical" evidence="6">
    <location>
        <begin position="136"/>
        <end position="153"/>
    </location>
</feature>
<proteinExistence type="inferred from homology"/>
<dbReference type="Pfam" id="PF01554">
    <property type="entry name" value="MatE"/>
    <property type="match status" value="2"/>
</dbReference>
<dbReference type="PANTHER" id="PTHR11206">
    <property type="entry name" value="MULTIDRUG RESISTANCE PROTEIN"/>
    <property type="match status" value="1"/>
</dbReference>
<dbReference type="GO" id="GO:0016020">
    <property type="term" value="C:membrane"/>
    <property type="evidence" value="ECO:0007669"/>
    <property type="project" value="UniProtKB-SubCell"/>
</dbReference>
<dbReference type="InterPro" id="IPR045069">
    <property type="entry name" value="MATE_euk"/>
</dbReference>
<keyword evidence="8" id="KW-1185">Reference proteome</keyword>
<dbReference type="GO" id="GO:0015297">
    <property type="term" value="F:antiporter activity"/>
    <property type="evidence" value="ECO:0007669"/>
    <property type="project" value="InterPro"/>
</dbReference>